<feature type="domain" description="SHOCT" evidence="3">
    <location>
        <begin position="89"/>
        <end position="116"/>
    </location>
</feature>
<dbReference type="InterPro" id="IPR018649">
    <property type="entry name" value="SHOCT"/>
</dbReference>
<keyword evidence="2" id="KW-0812">Transmembrane</keyword>
<accession>A0ABD6DG27</accession>
<organism evidence="4 5">
    <name type="scientific">Haloarchaeobius litoreus</name>
    <dbReference type="NCBI Taxonomy" id="755306"/>
    <lineage>
        <taxon>Archaea</taxon>
        <taxon>Methanobacteriati</taxon>
        <taxon>Methanobacteriota</taxon>
        <taxon>Stenosarchaea group</taxon>
        <taxon>Halobacteria</taxon>
        <taxon>Halobacteriales</taxon>
        <taxon>Halorubellaceae</taxon>
        <taxon>Haloarchaeobius</taxon>
    </lineage>
</organism>
<feature type="transmembrane region" description="Helical" evidence="2">
    <location>
        <begin position="36"/>
        <end position="55"/>
    </location>
</feature>
<feature type="compositionally biased region" description="Basic and acidic residues" evidence="1">
    <location>
        <begin position="66"/>
        <end position="89"/>
    </location>
</feature>
<reference evidence="4 5" key="1">
    <citation type="journal article" date="2019" name="Int. J. Syst. Evol. Microbiol.">
        <title>The Global Catalogue of Microorganisms (GCM) 10K type strain sequencing project: providing services to taxonomists for standard genome sequencing and annotation.</title>
        <authorList>
            <consortium name="The Broad Institute Genomics Platform"/>
            <consortium name="The Broad Institute Genome Sequencing Center for Infectious Disease"/>
            <person name="Wu L."/>
            <person name="Ma J."/>
        </authorList>
    </citation>
    <scope>NUCLEOTIDE SEQUENCE [LARGE SCALE GENOMIC DNA]</scope>
    <source>
        <strain evidence="4 5">CGMCC 1.10390</strain>
    </source>
</reference>
<feature type="region of interest" description="Disordered" evidence="1">
    <location>
        <begin position="123"/>
        <end position="147"/>
    </location>
</feature>
<dbReference type="EMBL" id="JBHUDO010000001">
    <property type="protein sequence ID" value="MFD1644785.1"/>
    <property type="molecule type" value="Genomic_DNA"/>
</dbReference>
<dbReference type="RefSeq" id="WP_256400034.1">
    <property type="nucleotide sequence ID" value="NZ_JANHJR010000002.1"/>
</dbReference>
<evidence type="ECO:0000313" key="4">
    <source>
        <dbReference type="EMBL" id="MFD1644785.1"/>
    </source>
</evidence>
<evidence type="ECO:0000259" key="3">
    <source>
        <dbReference type="Pfam" id="PF09851"/>
    </source>
</evidence>
<protein>
    <submittedName>
        <fullName evidence="4">SHOCT domain-containing protein</fullName>
    </submittedName>
</protein>
<sequence>MTPGDDGDSQGKASAITSLLVLGAGLLGLFLGVPNWWLIFVIGYAVVLPIVAILFDDDGDDDVLDETDRRMDDASTGRTGDRVPDSKRDALETLRERYAQGELSEEQFEQKLEHLLETETLEDARARLERSSKTTDRADDDPELERE</sequence>
<evidence type="ECO:0000313" key="5">
    <source>
        <dbReference type="Proteomes" id="UP001597034"/>
    </source>
</evidence>
<keyword evidence="5" id="KW-1185">Reference proteome</keyword>
<evidence type="ECO:0000256" key="2">
    <source>
        <dbReference type="SAM" id="Phobius"/>
    </source>
</evidence>
<feature type="transmembrane region" description="Helical" evidence="2">
    <location>
        <begin position="12"/>
        <end position="30"/>
    </location>
</feature>
<comment type="caution">
    <text evidence="4">The sequence shown here is derived from an EMBL/GenBank/DDBJ whole genome shotgun (WGS) entry which is preliminary data.</text>
</comment>
<dbReference type="Proteomes" id="UP001597034">
    <property type="component" value="Unassembled WGS sequence"/>
</dbReference>
<feature type="compositionally biased region" description="Basic and acidic residues" evidence="1">
    <location>
        <begin position="123"/>
        <end position="137"/>
    </location>
</feature>
<evidence type="ECO:0000256" key="1">
    <source>
        <dbReference type="SAM" id="MobiDB-lite"/>
    </source>
</evidence>
<dbReference type="Pfam" id="PF09851">
    <property type="entry name" value="SHOCT"/>
    <property type="match status" value="1"/>
</dbReference>
<gene>
    <name evidence="4" type="ORF">ACFSBL_03725</name>
</gene>
<feature type="compositionally biased region" description="Acidic residues" evidence="1">
    <location>
        <begin position="138"/>
        <end position="147"/>
    </location>
</feature>
<proteinExistence type="predicted"/>
<feature type="region of interest" description="Disordered" evidence="1">
    <location>
        <begin position="58"/>
        <end position="89"/>
    </location>
</feature>
<name>A0ABD6DG27_9EURY</name>
<keyword evidence="2" id="KW-1133">Transmembrane helix</keyword>
<dbReference type="AlphaFoldDB" id="A0ABD6DG27"/>
<keyword evidence="2" id="KW-0472">Membrane</keyword>